<dbReference type="InParanoid" id="A0A316VP89"/>
<gene>
    <name evidence="9" type="ORF">FA14DRAFT_159433</name>
</gene>
<keyword evidence="6" id="KW-0539">Nucleus</keyword>
<sequence length="263" mass="29298">MGLLDELDRLGTDQNGTSKPSIAGPSRSREGGTNAHHNKDRKSASLQRNRAQVRSDHSEDDESIAPVVLNHTEDEGDQNAEARMANMSIDELREQINKYGLRLSKSRKVMIEQLQSVYRAIRQAKAVKDTQVGDTSSLFSSDRDESGEDNDDDEEEESDDEPLARQATTKKAAALGNIPKGNGAFEANVPAVISQQLHDALMSDENLYRRILLFEPVPFEEVSALAKKAGVQGLRSKEILRNWLDVQCICFYSGELTGQRHRY</sequence>
<feature type="compositionally biased region" description="Acidic residues" evidence="8">
    <location>
        <begin position="145"/>
        <end position="161"/>
    </location>
</feature>
<dbReference type="GO" id="GO:0033557">
    <property type="term" value="C:Slx1-Slx4 complex"/>
    <property type="evidence" value="ECO:0007669"/>
    <property type="project" value="InterPro"/>
</dbReference>
<evidence type="ECO:0000313" key="9">
    <source>
        <dbReference type="EMBL" id="PWN37335.1"/>
    </source>
</evidence>
<evidence type="ECO:0000256" key="7">
    <source>
        <dbReference type="ARBA" id="ARBA00029496"/>
    </source>
</evidence>
<dbReference type="STRING" id="1280837.A0A316VP89"/>
<comment type="subcellular location">
    <subcellularLocation>
        <location evidence="1">Nucleus</location>
    </subcellularLocation>
</comment>
<protein>
    <recommendedName>
        <fullName evidence="7">Structure-specific endonuclease subunit SLX4</fullName>
    </recommendedName>
</protein>
<keyword evidence="3" id="KW-0227">DNA damage</keyword>
<evidence type="ECO:0000256" key="8">
    <source>
        <dbReference type="SAM" id="MobiDB-lite"/>
    </source>
</evidence>
<dbReference type="GO" id="GO:0006281">
    <property type="term" value="P:DNA repair"/>
    <property type="evidence" value="ECO:0007669"/>
    <property type="project" value="UniProtKB-KW"/>
</dbReference>
<dbReference type="GO" id="GO:0006260">
    <property type="term" value="P:DNA replication"/>
    <property type="evidence" value="ECO:0007669"/>
    <property type="project" value="InterPro"/>
</dbReference>
<organism evidence="9 10">
    <name type="scientific">Meira miltonrushii</name>
    <dbReference type="NCBI Taxonomy" id="1280837"/>
    <lineage>
        <taxon>Eukaryota</taxon>
        <taxon>Fungi</taxon>
        <taxon>Dikarya</taxon>
        <taxon>Basidiomycota</taxon>
        <taxon>Ustilaginomycotina</taxon>
        <taxon>Exobasidiomycetes</taxon>
        <taxon>Exobasidiales</taxon>
        <taxon>Brachybasidiaceae</taxon>
        <taxon>Meira</taxon>
    </lineage>
</organism>
<dbReference type="GeneID" id="37019991"/>
<evidence type="ECO:0000256" key="6">
    <source>
        <dbReference type="ARBA" id="ARBA00023242"/>
    </source>
</evidence>
<evidence type="ECO:0000256" key="3">
    <source>
        <dbReference type="ARBA" id="ARBA00022763"/>
    </source>
</evidence>
<dbReference type="Pfam" id="PF09494">
    <property type="entry name" value="Slx4"/>
    <property type="match status" value="1"/>
</dbReference>
<dbReference type="InterPro" id="IPR018574">
    <property type="entry name" value="Structure-sp_endonuc_su_Slx4"/>
</dbReference>
<keyword evidence="4" id="KW-0233">DNA recombination</keyword>
<proteinExistence type="inferred from homology"/>
<dbReference type="GO" id="GO:0006310">
    <property type="term" value="P:DNA recombination"/>
    <property type="evidence" value="ECO:0007669"/>
    <property type="project" value="UniProtKB-KW"/>
</dbReference>
<evidence type="ECO:0000256" key="5">
    <source>
        <dbReference type="ARBA" id="ARBA00023204"/>
    </source>
</evidence>
<keyword evidence="5" id="KW-0234">DNA repair</keyword>
<evidence type="ECO:0000256" key="4">
    <source>
        <dbReference type="ARBA" id="ARBA00023172"/>
    </source>
</evidence>
<dbReference type="AlphaFoldDB" id="A0A316VP89"/>
<comment type="similarity">
    <text evidence="2">Belongs to the SLX4 family.</text>
</comment>
<evidence type="ECO:0000256" key="1">
    <source>
        <dbReference type="ARBA" id="ARBA00004123"/>
    </source>
</evidence>
<reference evidence="9 10" key="1">
    <citation type="journal article" date="2018" name="Mol. Biol. Evol.">
        <title>Broad Genomic Sampling Reveals a Smut Pathogenic Ancestry of the Fungal Clade Ustilaginomycotina.</title>
        <authorList>
            <person name="Kijpornyongpan T."/>
            <person name="Mondo S.J."/>
            <person name="Barry K."/>
            <person name="Sandor L."/>
            <person name="Lee J."/>
            <person name="Lipzen A."/>
            <person name="Pangilinan J."/>
            <person name="LaButti K."/>
            <person name="Hainaut M."/>
            <person name="Henrissat B."/>
            <person name="Grigoriev I.V."/>
            <person name="Spatafora J.W."/>
            <person name="Aime M.C."/>
        </authorList>
    </citation>
    <scope>NUCLEOTIDE SEQUENCE [LARGE SCALE GENOMIC DNA]</scope>
    <source>
        <strain evidence="9 10">MCA 3882</strain>
    </source>
</reference>
<name>A0A316VP89_9BASI</name>
<evidence type="ECO:0000256" key="2">
    <source>
        <dbReference type="ARBA" id="ARBA00006661"/>
    </source>
</evidence>
<keyword evidence="10" id="KW-1185">Reference proteome</keyword>
<feature type="region of interest" description="Disordered" evidence="8">
    <location>
        <begin position="1"/>
        <end position="78"/>
    </location>
</feature>
<accession>A0A316VP89</accession>
<dbReference type="RefSeq" id="XP_025357637.1">
    <property type="nucleotide sequence ID" value="XM_025498210.1"/>
</dbReference>
<feature type="compositionally biased region" description="Basic and acidic residues" evidence="8">
    <location>
        <begin position="1"/>
        <end position="11"/>
    </location>
</feature>
<evidence type="ECO:0000313" key="10">
    <source>
        <dbReference type="Proteomes" id="UP000245771"/>
    </source>
</evidence>
<dbReference type="OrthoDB" id="5576441at2759"/>
<feature type="region of interest" description="Disordered" evidence="8">
    <location>
        <begin position="129"/>
        <end position="169"/>
    </location>
</feature>
<dbReference type="EMBL" id="KZ819602">
    <property type="protein sequence ID" value="PWN37335.1"/>
    <property type="molecule type" value="Genomic_DNA"/>
</dbReference>
<dbReference type="Proteomes" id="UP000245771">
    <property type="component" value="Unassembled WGS sequence"/>
</dbReference>